<accession>S2KRK6</accession>
<organism evidence="1 2">
    <name type="scientific">Litchfieldella anticariensis (strain DSM 16096 / CECT 5854 / CIP 108499 / LMG 22089 / FP35)</name>
    <name type="common">Halomonas anticariensis</name>
    <dbReference type="NCBI Taxonomy" id="1121939"/>
    <lineage>
        <taxon>Bacteria</taxon>
        <taxon>Pseudomonadati</taxon>
        <taxon>Pseudomonadota</taxon>
        <taxon>Gammaproteobacteria</taxon>
        <taxon>Oceanospirillales</taxon>
        <taxon>Halomonadaceae</taxon>
        <taxon>Litchfieldella</taxon>
    </lineage>
</organism>
<dbReference type="AlphaFoldDB" id="S2KRK6"/>
<reference evidence="1 2" key="1">
    <citation type="journal article" date="2013" name="Genome Announc.">
        <title>Draft genome sequence of the moderately halophilic gammaproteobacterium Halomonas anticariensis FP35.</title>
        <authorList>
            <person name="Tahrioui A."/>
            <person name="Quesada E."/>
            <person name="Llamas I."/>
        </authorList>
    </citation>
    <scope>NUCLEOTIDE SEQUENCE [LARGE SCALE GENOMIC DNA]</scope>
    <source>
        <strain evidence="2">DSM 16096 / CECT 5854 / LMG 22089 / FP35</strain>
    </source>
</reference>
<proteinExistence type="predicted"/>
<protein>
    <submittedName>
        <fullName evidence="1">Uncharacterized protein</fullName>
    </submittedName>
</protein>
<name>S2KRK6_LITA3</name>
<dbReference type="STRING" id="1121939.L861_22755"/>
<gene>
    <name evidence="1" type="ORF">L861_22755</name>
</gene>
<sequence length="248" mass="27936">MDQVAATPLRPLMKQLLKQGPIGTHPDTDIGTVDDAIYYPQLMTLLSPIEIDVQRYESLSANDKQTLLASVWETPREIPSGRDYVVTISTPLISRYKIGDTLTLAVQELEQTTSGTVTQLGTYSQLSYITHAPEPFEIGKRQLLPEQSAVRFLVKRKVVEESFNMGGTSVTSTARLRIALQARVDWELGEMVLPTPTLTQYEPYQEGQHDELPARTHRTVDNPISAFIRSLTGKDEDPDYWYIKEVQV</sequence>
<evidence type="ECO:0000313" key="1">
    <source>
        <dbReference type="EMBL" id="EPC03133.1"/>
    </source>
</evidence>
<comment type="caution">
    <text evidence="1">The sequence shown here is derived from an EMBL/GenBank/DDBJ whole genome shotgun (WGS) entry which is preliminary data.</text>
</comment>
<keyword evidence="2" id="KW-1185">Reference proteome</keyword>
<dbReference type="Proteomes" id="UP000014463">
    <property type="component" value="Unassembled WGS sequence"/>
</dbReference>
<dbReference type="PATRIC" id="fig|1121939.11.peg.1557"/>
<evidence type="ECO:0000313" key="2">
    <source>
        <dbReference type="Proteomes" id="UP000014463"/>
    </source>
</evidence>
<dbReference type="EMBL" id="ASTJ01000022">
    <property type="protein sequence ID" value="EPC03133.1"/>
    <property type="molecule type" value="Genomic_DNA"/>
</dbReference>